<feature type="transmembrane region" description="Helical" evidence="10">
    <location>
        <begin position="210"/>
        <end position="229"/>
    </location>
</feature>
<keyword evidence="7" id="KW-0869">Chloride channel</keyword>
<dbReference type="InterPro" id="IPR014743">
    <property type="entry name" value="Cl-channel_core"/>
</dbReference>
<dbReference type="EMBL" id="VMNH01000005">
    <property type="protein sequence ID" value="TVO76679.1"/>
    <property type="molecule type" value="Genomic_DNA"/>
</dbReference>
<dbReference type="RefSeq" id="WP_144357809.1">
    <property type="nucleotide sequence ID" value="NZ_VMNH01000005.1"/>
</dbReference>
<dbReference type="InterPro" id="IPR050368">
    <property type="entry name" value="ClC-type_chloride_channel"/>
</dbReference>
<dbReference type="Gene3D" id="1.10.3080.10">
    <property type="entry name" value="Clc chloride channel"/>
    <property type="match status" value="1"/>
</dbReference>
<sequence>MRKHNLKQRARLWVSEQLDQMRLHLSRPDALIHLALLGLLTGLLAGGLIVLFRVVVEQTQAGFLPGGLSENYEGLAPWLRFLLPIAGALFIIWFFYHFAKGTTVLGVSYVMERMAYHQGYLTLRALLLQFVGATVAIISGHSVGREGPHILLGAATGSLLGQYLSLPNNSIRTLLGCGTAAGIAASFNTPLAGVIFSLEVVMMEYSLASFIPVILSAVTATGVSILVFGDTPAFEIPTLVMGSLSDIPIVLVLGLIVGAVAALFIFMMRITAERSMNRPFWQRILIAGLLLGVCATVVPQVMGIGYDTVNSALLGEIGLGVLLLVLVAKFLATIASLGLGIPGGNIGPLLFLGACLGSLTGQVVTTLFHHDTLDVGFYALLGMGAMMGATLQAPLAALTAMMELTRSPQIIMPGMLVIVVASLTASEVFRQQSLFLTLLRAIGKDFDTNPVMLALRRVGVASVMHKRFARPDRLLSRGKAHELLKAEPDWLLIQGDDGPISLMQAVDLVRYLQIEVDLPDDEEVDLLAIPAHRMDSKPIYLQATLHEAMALFQRGAEALYVERMTAPGIKRVYGILTRDLVETAYKI</sequence>
<keyword evidence="2" id="KW-0813">Transport</keyword>
<feature type="transmembrane region" description="Helical" evidence="10">
    <location>
        <begin position="120"/>
        <end position="138"/>
    </location>
</feature>
<evidence type="ECO:0000256" key="10">
    <source>
        <dbReference type="SAM" id="Phobius"/>
    </source>
</evidence>
<protein>
    <submittedName>
        <fullName evidence="11">Chloride channel protein</fullName>
    </submittedName>
</protein>
<evidence type="ECO:0000256" key="9">
    <source>
        <dbReference type="ARBA" id="ARBA00023303"/>
    </source>
</evidence>
<feature type="transmembrane region" description="Helical" evidence="10">
    <location>
        <begin position="75"/>
        <end position="99"/>
    </location>
</feature>
<dbReference type="GO" id="GO:0005254">
    <property type="term" value="F:chloride channel activity"/>
    <property type="evidence" value="ECO:0007669"/>
    <property type="project" value="UniProtKB-KW"/>
</dbReference>
<keyword evidence="5" id="KW-0406">Ion transport</keyword>
<proteinExistence type="predicted"/>
<comment type="subcellular location">
    <subcellularLocation>
        <location evidence="1">Membrane</location>
        <topology evidence="1">Multi-pass membrane protein</topology>
    </subcellularLocation>
</comment>
<keyword evidence="12" id="KW-1185">Reference proteome</keyword>
<dbReference type="PANTHER" id="PTHR43427">
    <property type="entry name" value="CHLORIDE CHANNEL PROTEIN CLC-E"/>
    <property type="match status" value="1"/>
</dbReference>
<reference evidence="11 12" key="1">
    <citation type="submission" date="2019-07" db="EMBL/GenBank/DDBJ databases">
        <title>The pathways for chlorine oxyanion respiration interact through the shared metabolite chlorate.</title>
        <authorList>
            <person name="Barnum T.P."/>
            <person name="Cheng Y."/>
            <person name="Hill K.A."/>
            <person name="Lucas L.N."/>
            <person name="Carlson H.K."/>
            <person name="Coates J.D."/>
        </authorList>
    </citation>
    <scope>NUCLEOTIDE SEQUENCE [LARGE SCALE GENOMIC DNA]</scope>
    <source>
        <strain evidence="11 12">BK-1</strain>
    </source>
</reference>
<evidence type="ECO:0000256" key="3">
    <source>
        <dbReference type="ARBA" id="ARBA00022692"/>
    </source>
</evidence>
<dbReference type="OrthoDB" id="9767361at2"/>
<feature type="transmembrane region" description="Helical" evidence="10">
    <location>
        <begin position="284"/>
        <end position="305"/>
    </location>
</feature>
<name>A0A557SGX5_9GAMM</name>
<feature type="transmembrane region" description="Helical" evidence="10">
    <location>
        <begin position="249"/>
        <end position="272"/>
    </location>
</feature>
<dbReference type="CDD" id="cd00400">
    <property type="entry name" value="Voltage_gated_ClC"/>
    <property type="match status" value="1"/>
</dbReference>
<evidence type="ECO:0000313" key="12">
    <source>
        <dbReference type="Proteomes" id="UP000316649"/>
    </source>
</evidence>
<organism evidence="11 12">
    <name type="scientific">Sedimenticola selenatireducens</name>
    <dbReference type="NCBI Taxonomy" id="191960"/>
    <lineage>
        <taxon>Bacteria</taxon>
        <taxon>Pseudomonadati</taxon>
        <taxon>Pseudomonadota</taxon>
        <taxon>Gammaproteobacteria</taxon>
        <taxon>Chromatiales</taxon>
        <taxon>Sedimenticolaceae</taxon>
        <taxon>Sedimenticola</taxon>
    </lineage>
</organism>
<dbReference type="PANTHER" id="PTHR43427:SF6">
    <property type="entry name" value="CHLORIDE CHANNEL PROTEIN CLC-E"/>
    <property type="match status" value="1"/>
</dbReference>
<evidence type="ECO:0000256" key="4">
    <source>
        <dbReference type="ARBA" id="ARBA00022989"/>
    </source>
</evidence>
<dbReference type="PRINTS" id="PR00762">
    <property type="entry name" value="CLCHANNEL"/>
</dbReference>
<gene>
    <name evidence="11" type="ORF">FHP88_04440</name>
</gene>
<keyword evidence="4 10" id="KW-1133">Transmembrane helix</keyword>
<dbReference type="SUPFAM" id="SSF81340">
    <property type="entry name" value="Clc chloride channel"/>
    <property type="match status" value="1"/>
</dbReference>
<keyword evidence="3 10" id="KW-0812">Transmembrane</keyword>
<evidence type="ECO:0000256" key="1">
    <source>
        <dbReference type="ARBA" id="ARBA00004141"/>
    </source>
</evidence>
<evidence type="ECO:0000256" key="2">
    <source>
        <dbReference type="ARBA" id="ARBA00022448"/>
    </source>
</evidence>
<feature type="transmembrane region" description="Helical" evidence="10">
    <location>
        <begin position="30"/>
        <end position="55"/>
    </location>
</feature>
<dbReference type="GO" id="GO:0034707">
    <property type="term" value="C:chloride channel complex"/>
    <property type="evidence" value="ECO:0007669"/>
    <property type="project" value="UniProtKB-KW"/>
</dbReference>
<evidence type="ECO:0000313" key="11">
    <source>
        <dbReference type="EMBL" id="TVO76679.1"/>
    </source>
</evidence>
<evidence type="ECO:0000256" key="7">
    <source>
        <dbReference type="ARBA" id="ARBA00023173"/>
    </source>
</evidence>
<feature type="transmembrane region" description="Helical" evidence="10">
    <location>
        <begin position="349"/>
        <end position="369"/>
    </location>
</feature>
<keyword evidence="9" id="KW-0407">Ion channel</keyword>
<dbReference type="AlphaFoldDB" id="A0A557SGX5"/>
<keyword evidence="8" id="KW-0868">Chloride</keyword>
<feature type="transmembrane region" description="Helical" evidence="10">
    <location>
        <begin position="410"/>
        <end position="429"/>
    </location>
</feature>
<feature type="transmembrane region" description="Helical" evidence="10">
    <location>
        <begin position="173"/>
        <end position="198"/>
    </location>
</feature>
<dbReference type="Pfam" id="PF00654">
    <property type="entry name" value="Voltage_CLC"/>
    <property type="match status" value="1"/>
</dbReference>
<evidence type="ECO:0000256" key="5">
    <source>
        <dbReference type="ARBA" id="ARBA00023065"/>
    </source>
</evidence>
<accession>A0A557SGX5</accession>
<dbReference type="InterPro" id="IPR001807">
    <property type="entry name" value="ClC"/>
</dbReference>
<comment type="caution">
    <text evidence="11">The sequence shown here is derived from an EMBL/GenBank/DDBJ whole genome shotgun (WGS) entry which is preliminary data.</text>
</comment>
<dbReference type="Proteomes" id="UP000316649">
    <property type="component" value="Unassembled WGS sequence"/>
</dbReference>
<evidence type="ECO:0000256" key="8">
    <source>
        <dbReference type="ARBA" id="ARBA00023214"/>
    </source>
</evidence>
<feature type="transmembrane region" description="Helical" evidence="10">
    <location>
        <begin position="375"/>
        <end position="398"/>
    </location>
</feature>
<keyword evidence="6 10" id="KW-0472">Membrane</keyword>
<feature type="transmembrane region" description="Helical" evidence="10">
    <location>
        <begin position="317"/>
        <end position="337"/>
    </location>
</feature>
<evidence type="ECO:0000256" key="6">
    <source>
        <dbReference type="ARBA" id="ARBA00023136"/>
    </source>
</evidence>